<dbReference type="PATRIC" id="fig|1231392.3.peg.2656"/>
<feature type="compositionally biased region" description="Low complexity" evidence="3">
    <location>
        <begin position="811"/>
        <end position="820"/>
    </location>
</feature>
<dbReference type="STRING" id="1231392.OCGS_2639"/>
<dbReference type="PANTHER" id="PTHR45586">
    <property type="entry name" value="TPR REPEAT-CONTAINING PROTEIN PA4667"/>
    <property type="match status" value="1"/>
</dbReference>
<feature type="signal peptide" evidence="4">
    <location>
        <begin position="1"/>
        <end position="19"/>
    </location>
</feature>
<dbReference type="eggNOG" id="COG2956">
    <property type="taxonomic scope" value="Bacteria"/>
</dbReference>
<evidence type="ECO:0000313" key="6">
    <source>
        <dbReference type="Proteomes" id="UP000006765"/>
    </source>
</evidence>
<dbReference type="SUPFAM" id="SSF48452">
    <property type="entry name" value="TPR-like"/>
    <property type="match status" value="5"/>
</dbReference>
<evidence type="ECO:0000256" key="2">
    <source>
        <dbReference type="ARBA" id="ARBA00022803"/>
    </source>
</evidence>
<feature type="compositionally biased region" description="Low complexity" evidence="3">
    <location>
        <begin position="830"/>
        <end position="851"/>
    </location>
</feature>
<dbReference type="PANTHER" id="PTHR45586:SF1">
    <property type="entry name" value="LIPOPOLYSACCHARIDE ASSEMBLY PROTEIN B"/>
    <property type="match status" value="1"/>
</dbReference>
<dbReference type="Proteomes" id="UP000006765">
    <property type="component" value="Unassembled WGS sequence"/>
</dbReference>
<proteinExistence type="predicted"/>
<dbReference type="AlphaFoldDB" id="K2H9K5"/>
<dbReference type="InterPro" id="IPR051012">
    <property type="entry name" value="CellSynth/LPSAsmb/PSIAsmb"/>
</dbReference>
<dbReference type="SMART" id="SM00028">
    <property type="entry name" value="TPR"/>
    <property type="match status" value="4"/>
</dbReference>
<keyword evidence="6" id="KW-1185">Reference proteome</keyword>
<feature type="chain" id="PRO_5003858513" evidence="4">
    <location>
        <begin position="20"/>
        <end position="857"/>
    </location>
</feature>
<comment type="caution">
    <text evidence="5">The sequence shown here is derived from an EMBL/GenBank/DDBJ whole genome shotgun (WGS) entry which is preliminary data.</text>
</comment>
<sequence length="857" mass="92683">MPVMSFFLPPRPLLGAVLAASLALTACESSADKAERFYQSGMALLEAGDTDRAMVEFRNVFRFDGAHQDARRQLARILLERGDISRAYSEYLRLAEQYPDTPDIRRALARIAIEQGQWAEAERHGRAALSLDPDHPEARVIGLALDFRKAVEDEDAAERVILADTARDILNENPDEIVAQRVLLAQLLDTEQLTEALELLNGALETDPTVLEFNVLKFQLLVGLGDTDAADAQLRRMYELFPDNEEVQQTLIAWFLDREDFDSAESFLRDRAGGDTSEPEKHAPVIALIEQARGREAATAEVDRLIAANAGNPANIAAYRAVKATYAFQDGDRTQAIAELQDVLADAEPSDQTRRIKAMLAQMLLTTDNQVGARALVEEILTEDPANVPALKLRGAMLIEADEPDAAIIDLRRALDQNPRDTGTILLLADAHARGGDTDLQGERLATAVEVSGSGPDESLRYAAFLVDQGRLAPARSVLADARRANPGNIDILLQSARLALEEGSEGLVRGIIGDLQLLDDPRAARGARSLETALLLQADRVEDGLAMLEEQAGSDGGNIQAVIAVVETQLRNGRTEEARRYLDTLLVQSPDDPGLRQVDASLAAAEGDVERAESILRDLVAADPAAEAPAQQLYRLLNATARPDEAEAVLDAAIAAQPESRLLRLFKAGELERDGRFDDAIAIYEDLYAQNSGDVVVANNLASMLSTHRQTDESLARATAVARRLRGTDVPPFQDTYGWIAYRDGRFDEALDYLEPAAAGLPQDPLVQYHLGMTYAALGRDAEAAETLRRTLDMAGDSPLPQFETARETLAALSAAPDSDGPDSDGADSDIPAAADTAPDPDAGPGTADPVSAPDR</sequence>
<evidence type="ECO:0000313" key="5">
    <source>
        <dbReference type="EMBL" id="EKE43302.1"/>
    </source>
</evidence>
<keyword evidence="2" id="KW-0802">TPR repeat</keyword>
<evidence type="ECO:0000256" key="3">
    <source>
        <dbReference type="SAM" id="MobiDB-lite"/>
    </source>
</evidence>
<dbReference type="Pfam" id="PF14559">
    <property type="entry name" value="TPR_19"/>
    <property type="match status" value="4"/>
</dbReference>
<organism evidence="5 6">
    <name type="scientific">Oceaniovalibus guishaninsula JLT2003</name>
    <dbReference type="NCBI Taxonomy" id="1231392"/>
    <lineage>
        <taxon>Bacteria</taxon>
        <taxon>Pseudomonadati</taxon>
        <taxon>Pseudomonadota</taxon>
        <taxon>Alphaproteobacteria</taxon>
        <taxon>Rhodobacterales</taxon>
        <taxon>Roseobacteraceae</taxon>
        <taxon>Oceaniovalibus</taxon>
    </lineage>
</organism>
<evidence type="ECO:0000256" key="4">
    <source>
        <dbReference type="SAM" id="SignalP"/>
    </source>
</evidence>
<dbReference type="Gene3D" id="1.25.40.10">
    <property type="entry name" value="Tetratricopeptide repeat domain"/>
    <property type="match status" value="3"/>
</dbReference>
<dbReference type="Pfam" id="PF13432">
    <property type="entry name" value="TPR_16"/>
    <property type="match status" value="2"/>
</dbReference>
<name>K2H9K5_9RHOB</name>
<protein>
    <submittedName>
        <fullName evidence="5">Tetratricopeptide</fullName>
    </submittedName>
</protein>
<dbReference type="EMBL" id="AMGO01000067">
    <property type="protein sequence ID" value="EKE43302.1"/>
    <property type="molecule type" value="Genomic_DNA"/>
</dbReference>
<feature type="region of interest" description="Disordered" evidence="3">
    <location>
        <begin position="810"/>
        <end position="857"/>
    </location>
</feature>
<dbReference type="InterPro" id="IPR011990">
    <property type="entry name" value="TPR-like_helical_dom_sf"/>
</dbReference>
<keyword evidence="4" id="KW-0732">Signal</keyword>
<accession>K2H9K5</accession>
<dbReference type="eggNOG" id="COG0457">
    <property type="taxonomic scope" value="Bacteria"/>
</dbReference>
<gene>
    <name evidence="5" type="ORF">OCGS_2639</name>
</gene>
<reference evidence="5 6" key="1">
    <citation type="journal article" date="2012" name="J. Bacteriol.">
        <title>Draft Genome Sequence of Oceaniovalibus guishaninsula JLT2003T.</title>
        <authorList>
            <person name="Tang K."/>
            <person name="Liu K."/>
            <person name="Jiao N."/>
        </authorList>
    </citation>
    <scope>NUCLEOTIDE SEQUENCE [LARGE SCALE GENOMIC DNA]</scope>
    <source>
        <strain evidence="5 6">JLT2003</strain>
    </source>
</reference>
<dbReference type="InterPro" id="IPR019734">
    <property type="entry name" value="TPR_rpt"/>
</dbReference>
<evidence type="ECO:0000256" key="1">
    <source>
        <dbReference type="ARBA" id="ARBA00022737"/>
    </source>
</evidence>
<keyword evidence="1" id="KW-0677">Repeat</keyword>